<feature type="transmembrane region" description="Helical" evidence="1">
    <location>
        <begin position="12"/>
        <end position="35"/>
    </location>
</feature>
<sequence>MSARTGEPASCGRAYALLPLVMRLTALEYLVFFVPDFLLETTHHIAALPPRLAGIFIWGAGGGPVAVMFSTVYIVWALFLFAAARAPLMNRLFLDYNLVANTAHFTMMLIMAATMRAEHHHLASVIALGMLTTVPLAACWLPVRHAATTSPLGQSGRMK</sequence>
<evidence type="ECO:0000313" key="3">
    <source>
        <dbReference type="Proteomes" id="UP001055336"/>
    </source>
</evidence>
<name>A0ABY3VWN2_9MYCO</name>
<protein>
    <submittedName>
        <fullName evidence="2">Uncharacterized protein</fullName>
    </submittedName>
</protein>
<keyword evidence="1" id="KW-1133">Transmembrane helix</keyword>
<keyword evidence="3" id="KW-1185">Reference proteome</keyword>
<dbReference type="Proteomes" id="UP001055336">
    <property type="component" value="Chromosome"/>
</dbReference>
<reference evidence="2" key="1">
    <citation type="submission" date="2022-08" db="EMBL/GenBank/DDBJ databases">
        <title>Whole genome sequencing of non-tuberculosis mycobacteria type-strains.</title>
        <authorList>
            <person name="Igarashi Y."/>
            <person name="Osugi A."/>
            <person name="Mitarai S."/>
        </authorList>
    </citation>
    <scope>NUCLEOTIDE SEQUENCE</scope>
    <source>
        <strain evidence="2">DSM 45127</strain>
    </source>
</reference>
<dbReference type="EMBL" id="CP092488">
    <property type="protein sequence ID" value="UMB71001.1"/>
    <property type="molecule type" value="Genomic_DNA"/>
</dbReference>
<keyword evidence="1" id="KW-0812">Transmembrane</keyword>
<dbReference type="RefSeq" id="WP_240262755.1">
    <property type="nucleotide sequence ID" value="NZ_CP092488.2"/>
</dbReference>
<gene>
    <name evidence="2" type="ORF">MKK62_06895</name>
</gene>
<evidence type="ECO:0000313" key="2">
    <source>
        <dbReference type="EMBL" id="UMB71001.1"/>
    </source>
</evidence>
<organism evidence="2 3">
    <name type="scientific">Mycobacterium paraterrae</name>
    <dbReference type="NCBI Taxonomy" id="577492"/>
    <lineage>
        <taxon>Bacteria</taxon>
        <taxon>Bacillati</taxon>
        <taxon>Actinomycetota</taxon>
        <taxon>Actinomycetes</taxon>
        <taxon>Mycobacteriales</taxon>
        <taxon>Mycobacteriaceae</taxon>
        <taxon>Mycobacterium</taxon>
    </lineage>
</organism>
<feature type="transmembrane region" description="Helical" evidence="1">
    <location>
        <begin position="93"/>
        <end position="115"/>
    </location>
</feature>
<accession>A0ABY3VWN2</accession>
<keyword evidence="1" id="KW-0472">Membrane</keyword>
<evidence type="ECO:0000256" key="1">
    <source>
        <dbReference type="SAM" id="Phobius"/>
    </source>
</evidence>
<feature type="transmembrane region" description="Helical" evidence="1">
    <location>
        <begin position="55"/>
        <end position="81"/>
    </location>
</feature>
<feature type="transmembrane region" description="Helical" evidence="1">
    <location>
        <begin position="121"/>
        <end position="143"/>
    </location>
</feature>
<proteinExistence type="predicted"/>